<feature type="chain" id="PRO_5046222037" description="FG-GAP repeat-containing protein" evidence="1">
    <location>
        <begin position="18"/>
        <end position="137"/>
    </location>
</feature>
<comment type="caution">
    <text evidence="2">The sequence shown here is derived from an EMBL/GenBank/DDBJ whole genome shotgun (WGS) entry which is preliminary data.</text>
</comment>
<feature type="signal peptide" evidence="1">
    <location>
        <begin position="1"/>
        <end position="17"/>
    </location>
</feature>
<dbReference type="EMBL" id="BPFH01000003">
    <property type="protein sequence ID" value="GIT95111.1"/>
    <property type="molecule type" value="Genomic_DNA"/>
</dbReference>
<accession>A0ABQ4NL34</accession>
<evidence type="ECO:0008006" key="4">
    <source>
        <dbReference type="Google" id="ProtNLM"/>
    </source>
</evidence>
<dbReference type="RefSeq" id="WP_220748626.1">
    <property type="nucleotide sequence ID" value="NZ_BPFH01000003.1"/>
</dbReference>
<gene>
    <name evidence="2" type="ORF">JANAI62_17340</name>
</gene>
<reference evidence="2 3" key="1">
    <citation type="submission" date="2021-05" db="EMBL/GenBank/DDBJ databases">
        <title>Bacteria Genome sequencing.</title>
        <authorList>
            <person name="Takabe Y."/>
            <person name="Nakajima Y."/>
            <person name="Suzuki S."/>
            <person name="Shiozaki T."/>
        </authorList>
    </citation>
    <scope>NUCLEOTIDE SEQUENCE [LARGE SCALE GENOMIC DNA]</scope>
    <source>
        <strain evidence="2 3">AI_62</strain>
    </source>
</reference>
<sequence>MIRLVLAFALLGSPAAAQSSNAARYLAAQEVSEACDGRGGTVSDGLFERDLDGDGRDDLLIAHEGIRCAGGGFARSAYCGMQVCTVKIWLRRGDLLKLEEEFLGGGITLGPTSVPVISGYAHGGASWSMRWSGGGFR</sequence>
<evidence type="ECO:0000313" key="2">
    <source>
        <dbReference type="EMBL" id="GIT95111.1"/>
    </source>
</evidence>
<dbReference type="Proteomes" id="UP000786693">
    <property type="component" value="Unassembled WGS sequence"/>
</dbReference>
<evidence type="ECO:0000313" key="3">
    <source>
        <dbReference type="Proteomes" id="UP000786693"/>
    </source>
</evidence>
<keyword evidence="1" id="KW-0732">Signal</keyword>
<evidence type="ECO:0000256" key="1">
    <source>
        <dbReference type="SAM" id="SignalP"/>
    </source>
</evidence>
<protein>
    <recommendedName>
        <fullName evidence="4">FG-GAP repeat-containing protein</fullName>
    </recommendedName>
</protein>
<proteinExistence type="predicted"/>
<organism evidence="2 3">
    <name type="scientific">Jannaschia pagri</name>
    <dbReference type="NCBI Taxonomy" id="2829797"/>
    <lineage>
        <taxon>Bacteria</taxon>
        <taxon>Pseudomonadati</taxon>
        <taxon>Pseudomonadota</taxon>
        <taxon>Alphaproteobacteria</taxon>
        <taxon>Rhodobacterales</taxon>
        <taxon>Roseobacteraceae</taxon>
        <taxon>Jannaschia</taxon>
    </lineage>
</organism>
<keyword evidence="3" id="KW-1185">Reference proteome</keyword>
<name>A0ABQ4NL34_9RHOB</name>